<keyword evidence="2" id="KW-1185">Reference proteome</keyword>
<dbReference type="InParanoid" id="C5DEZ2"/>
<evidence type="ECO:0000313" key="1">
    <source>
        <dbReference type="EMBL" id="CAR22747.1"/>
    </source>
</evidence>
<dbReference type="Proteomes" id="UP000002036">
    <property type="component" value="Chromosome D"/>
</dbReference>
<dbReference type="STRING" id="559295.C5DEZ2"/>
<gene>
    <name evidence="1" type="ordered locus">KLTH0D10934g</name>
</gene>
<dbReference type="Gene3D" id="3.40.630.30">
    <property type="match status" value="1"/>
</dbReference>
<dbReference type="GO" id="GO:0005634">
    <property type="term" value="C:nucleus"/>
    <property type="evidence" value="ECO:0007669"/>
    <property type="project" value="TreeGrafter"/>
</dbReference>
<accession>C5DEZ2</accession>
<dbReference type="PANTHER" id="PTHR43138">
    <property type="entry name" value="ACETYLTRANSFERASE, GNAT FAMILY"/>
    <property type="match status" value="1"/>
</dbReference>
<dbReference type="InterPro" id="IPR052742">
    <property type="entry name" value="Mito_N-acetyltransferase"/>
</dbReference>
<dbReference type="RefSeq" id="XP_002553185.1">
    <property type="nucleotide sequence ID" value="XM_002553139.1"/>
</dbReference>
<reference evidence="1 2" key="1">
    <citation type="journal article" date="2009" name="Genome Res.">
        <title>Comparative genomics of protoploid Saccharomycetaceae.</title>
        <authorList>
            <consortium name="The Genolevures Consortium"/>
            <person name="Souciet J.-L."/>
            <person name="Dujon B."/>
            <person name="Gaillardin C."/>
            <person name="Johnston M."/>
            <person name="Baret P.V."/>
            <person name="Cliften P."/>
            <person name="Sherman D.J."/>
            <person name="Weissenbach J."/>
            <person name="Westhof E."/>
            <person name="Wincker P."/>
            <person name="Jubin C."/>
            <person name="Poulain J."/>
            <person name="Barbe V."/>
            <person name="Segurens B."/>
            <person name="Artiguenave F."/>
            <person name="Anthouard V."/>
            <person name="Vacherie B."/>
            <person name="Val M.-E."/>
            <person name="Fulton R.S."/>
            <person name="Minx P."/>
            <person name="Wilson R."/>
            <person name="Durrens P."/>
            <person name="Jean G."/>
            <person name="Marck C."/>
            <person name="Martin T."/>
            <person name="Nikolski M."/>
            <person name="Rolland T."/>
            <person name="Seret M.-L."/>
            <person name="Casaregola S."/>
            <person name="Despons L."/>
            <person name="Fairhead C."/>
            <person name="Fischer G."/>
            <person name="Lafontaine I."/>
            <person name="Leh V."/>
            <person name="Lemaire M."/>
            <person name="de Montigny J."/>
            <person name="Neuveglise C."/>
            <person name="Thierry A."/>
            <person name="Blanc-Lenfle I."/>
            <person name="Bleykasten C."/>
            <person name="Diffels J."/>
            <person name="Fritsch E."/>
            <person name="Frangeul L."/>
            <person name="Goeffon A."/>
            <person name="Jauniaux N."/>
            <person name="Kachouri-Lafond R."/>
            <person name="Payen C."/>
            <person name="Potier S."/>
            <person name="Pribylova L."/>
            <person name="Ozanne C."/>
            <person name="Richard G.-F."/>
            <person name="Sacerdot C."/>
            <person name="Straub M.-L."/>
            <person name="Talla E."/>
        </authorList>
    </citation>
    <scope>NUCLEOTIDE SEQUENCE [LARGE SCALE GENOMIC DNA]</scope>
    <source>
        <strain evidence="2">ATCC 56472 / CBS 6340 / NRRL Y-8284</strain>
    </source>
</reference>
<dbReference type="HOGENOM" id="CLU_013985_42_1_1"/>
<dbReference type="OrthoDB" id="10264707at2759"/>
<sequence length="261" mass="29519">MTSISINFSGLGYLRSNSKGVDARGPLSRSTIRRNSHNTMARTLRNGPAFSDPSVTVEPIQFKLFNSGDVATAFPVFSAEDLPDSLVDYMHQEFNKNVDAGQTYPHMQLMNREEFIDYWLHSFCAVALKTDKLVIGPEWNDWEDRFLGTFFVKPNYLPRCSHNCNGGFLVNSLQRGQGIGYRLGQVYLSWAPLLGYTYSVFNLVFVTNVGSWKIWDKLAFDRIGYLPKAAILKGFEQPVDAIMFGKDLTNVEPRLLADLHV</sequence>
<dbReference type="EMBL" id="CU928168">
    <property type="protein sequence ID" value="CAR22747.1"/>
    <property type="molecule type" value="Genomic_DNA"/>
</dbReference>
<dbReference type="GeneID" id="8295424"/>
<dbReference type="PANTHER" id="PTHR43138:SF1">
    <property type="entry name" value="N-ACETYLTRANSFERASE ACA1"/>
    <property type="match status" value="1"/>
</dbReference>
<dbReference type="KEGG" id="lth:KLTH0D10934g"/>
<name>C5DEZ2_LACTC</name>
<protein>
    <submittedName>
        <fullName evidence="1">KLTH0D10934p</fullName>
    </submittedName>
</protein>
<organism evidence="1 2">
    <name type="scientific">Lachancea thermotolerans (strain ATCC 56472 / CBS 6340 / NRRL Y-8284)</name>
    <name type="common">Yeast</name>
    <name type="synonym">Kluyveromyces thermotolerans</name>
    <dbReference type="NCBI Taxonomy" id="559295"/>
    <lineage>
        <taxon>Eukaryota</taxon>
        <taxon>Fungi</taxon>
        <taxon>Dikarya</taxon>
        <taxon>Ascomycota</taxon>
        <taxon>Saccharomycotina</taxon>
        <taxon>Saccharomycetes</taxon>
        <taxon>Saccharomycetales</taxon>
        <taxon>Saccharomycetaceae</taxon>
        <taxon>Lachancea</taxon>
    </lineage>
</organism>
<evidence type="ECO:0000313" key="2">
    <source>
        <dbReference type="Proteomes" id="UP000002036"/>
    </source>
</evidence>
<dbReference type="eggNOG" id="ENOG502QRFX">
    <property type="taxonomic scope" value="Eukaryota"/>
</dbReference>
<dbReference type="OMA" id="PRCSHNC"/>
<dbReference type="InterPro" id="IPR016181">
    <property type="entry name" value="Acyl_CoA_acyltransferase"/>
</dbReference>
<proteinExistence type="predicted"/>
<dbReference type="AlphaFoldDB" id="C5DEZ2"/>
<dbReference type="SUPFAM" id="SSF55729">
    <property type="entry name" value="Acyl-CoA N-acyltransferases (Nat)"/>
    <property type="match status" value="1"/>
</dbReference>